<evidence type="ECO:0000313" key="21">
    <source>
        <dbReference type="EMBL" id="ORY07887.1"/>
    </source>
</evidence>
<evidence type="ECO:0000256" key="14">
    <source>
        <dbReference type="ARBA" id="ARBA00052702"/>
    </source>
</evidence>
<evidence type="ECO:0000256" key="10">
    <source>
        <dbReference type="ARBA" id="ARBA00023128"/>
    </source>
</evidence>
<evidence type="ECO:0000256" key="7">
    <source>
        <dbReference type="ARBA" id="ARBA00022832"/>
    </source>
</evidence>
<keyword evidence="7" id="KW-0276">Fatty acid metabolism</keyword>
<proteinExistence type="inferred from homology"/>
<evidence type="ECO:0000256" key="9">
    <source>
        <dbReference type="ARBA" id="ARBA00023098"/>
    </source>
</evidence>
<comment type="function">
    <text evidence="15">Carnitine acetylase is specific for short chain fatty acids. Carnitine acetylase seems to affect the flux through the pyruvate dehydrogenase complex. It may be involved as well in the transport of acetyl-CoA into mitochondria.</text>
</comment>
<evidence type="ECO:0000256" key="2">
    <source>
        <dbReference type="ARBA" id="ARBA00004443"/>
    </source>
</evidence>
<evidence type="ECO:0000256" key="15">
    <source>
        <dbReference type="ARBA" id="ARBA00053195"/>
    </source>
</evidence>
<keyword evidence="13 19" id="KW-0012">Acyltransferase</keyword>
<protein>
    <recommendedName>
        <fullName evidence="17">Carnitine O-acetyltransferase, mitochondrial</fullName>
        <ecNumber evidence="16">2.3.1.7</ecNumber>
    </recommendedName>
</protein>
<dbReference type="GO" id="GO:0005777">
    <property type="term" value="C:peroxisome"/>
    <property type="evidence" value="ECO:0007669"/>
    <property type="project" value="UniProtKB-SubCell"/>
</dbReference>
<evidence type="ECO:0000256" key="18">
    <source>
        <dbReference type="PIRSR" id="PIRSR600542-1"/>
    </source>
</evidence>
<evidence type="ECO:0000256" key="3">
    <source>
        <dbReference type="ARBA" id="ARBA00005232"/>
    </source>
</evidence>
<dbReference type="PANTHER" id="PTHR22589:SF103">
    <property type="entry name" value="CARNITINE O-ACETYL-TRANSFERASE, ISOFORM A-RELATED"/>
    <property type="match status" value="1"/>
</dbReference>
<keyword evidence="5 19" id="KW-0808">Transferase</keyword>
<gene>
    <name evidence="21" type="ORF">K493DRAFT_273270</name>
</gene>
<feature type="domain" description="Choline/carnitine acyltransferase" evidence="20">
    <location>
        <begin position="48"/>
        <end position="601"/>
    </location>
</feature>
<dbReference type="STRING" id="1314790.A0A1Y1ZD39"/>
<dbReference type="GO" id="GO:0006631">
    <property type="term" value="P:fatty acid metabolic process"/>
    <property type="evidence" value="ECO:0007669"/>
    <property type="project" value="UniProtKB-KW"/>
</dbReference>
<comment type="similarity">
    <text evidence="3 19">Belongs to the carnitine/choline acetyltransferase family.</text>
</comment>
<comment type="catalytic activity">
    <reaction evidence="14">
        <text>(R)-carnitine + acetyl-CoA = O-acetyl-(R)-carnitine + CoA</text>
        <dbReference type="Rhea" id="RHEA:21136"/>
        <dbReference type="ChEBI" id="CHEBI:16347"/>
        <dbReference type="ChEBI" id="CHEBI:57287"/>
        <dbReference type="ChEBI" id="CHEBI:57288"/>
        <dbReference type="ChEBI" id="CHEBI:57589"/>
        <dbReference type="EC" id="2.3.1.7"/>
    </reaction>
</comment>
<reference evidence="21 22" key="1">
    <citation type="submission" date="2016-07" db="EMBL/GenBank/DDBJ databases">
        <title>Pervasive Adenine N6-methylation of Active Genes in Fungi.</title>
        <authorList>
            <consortium name="DOE Joint Genome Institute"/>
            <person name="Mondo S.J."/>
            <person name="Dannebaum R.O."/>
            <person name="Kuo R.C."/>
            <person name="Labutti K."/>
            <person name="Haridas S."/>
            <person name="Kuo A."/>
            <person name="Salamov A."/>
            <person name="Ahrendt S.R."/>
            <person name="Lipzen A."/>
            <person name="Sullivan W."/>
            <person name="Andreopoulos W.B."/>
            <person name="Clum A."/>
            <person name="Lindquist E."/>
            <person name="Daum C."/>
            <person name="Ramamoorthy G.K."/>
            <person name="Gryganskyi A."/>
            <person name="Culley D."/>
            <person name="Magnuson J.K."/>
            <person name="James T.Y."/>
            <person name="O'Malley M.A."/>
            <person name="Stajich J.E."/>
            <person name="Spatafora J.W."/>
            <person name="Visel A."/>
            <person name="Grigoriev I.V."/>
        </authorList>
    </citation>
    <scope>NUCLEOTIDE SEQUENCE [LARGE SCALE GENOMIC DNA]</scope>
    <source>
        <strain evidence="21 22">CBS 931.73</strain>
    </source>
</reference>
<keyword evidence="12" id="KW-0576">Peroxisome</keyword>
<keyword evidence="6" id="KW-0999">Mitochondrion inner membrane</keyword>
<keyword evidence="9" id="KW-0443">Lipid metabolism</keyword>
<keyword evidence="11" id="KW-0472">Membrane</keyword>
<dbReference type="GO" id="GO:0005743">
    <property type="term" value="C:mitochondrial inner membrane"/>
    <property type="evidence" value="ECO:0007669"/>
    <property type="project" value="UniProtKB-SubCell"/>
</dbReference>
<dbReference type="Proteomes" id="UP000193498">
    <property type="component" value="Unassembled WGS sequence"/>
</dbReference>
<dbReference type="FunFam" id="3.30.559.70:FF:000007">
    <property type="entry name" value="Carnitine O-acetyltransferase, mitochondrial"/>
    <property type="match status" value="1"/>
</dbReference>
<dbReference type="GO" id="GO:0004092">
    <property type="term" value="F:carnitine O-acetyltransferase activity"/>
    <property type="evidence" value="ECO:0007669"/>
    <property type="project" value="UniProtKB-EC"/>
</dbReference>
<dbReference type="EMBL" id="MCFE01000005">
    <property type="protein sequence ID" value="ORY07887.1"/>
    <property type="molecule type" value="Genomic_DNA"/>
</dbReference>
<dbReference type="GO" id="GO:0009437">
    <property type="term" value="P:carnitine metabolic process"/>
    <property type="evidence" value="ECO:0007669"/>
    <property type="project" value="TreeGrafter"/>
</dbReference>
<dbReference type="InParanoid" id="A0A1Y1ZD39"/>
<dbReference type="AlphaFoldDB" id="A0A1Y1ZD39"/>
<dbReference type="PROSITE" id="PS00440">
    <property type="entry name" value="ACYLTRANSF_C_2"/>
    <property type="match status" value="1"/>
</dbReference>
<dbReference type="OrthoDB" id="240216at2759"/>
<evidence type="ECO:0000256" key="17">
    <source>
        <dbReference type="ARBA" id="ARBA00073438"/>
    </source>
</evidence>
<evidence type="ECO:0000256" key="8">
    <source>
        <dbReference type="ARBA" id="ARBA00022946"/>
    </source>
</evidence>
<dbReference type="InterPro" id="IPR042231">
    <property type="entry name" value="Cho/carn_acyl_trans_2"/>
</dbReference>
<dbReference type="Pfam" id="PF00755">
    <property type="entry name" value="Carn_acyltransf"/>
    <property type="match status" value="1"/>
</dbReference>
<dbReference type="SUPFAM" id="SSF52777">
    <property type="entry name" value="CoA-dependent acyltransferases"/>
    <property type="match status" value="2"/>
</dbReference>
<evidence type="ECO:0000313" key="22">
    <source>
        <dbReference type="Proteomes" id="UP000193498"/>
    </source>
</evidence>
<evidence type="ECO:0000256" key="13">
    <source>
        <dbReference type="ARBA" id="ARBA00023315"/>
    </source>
</evidence>
<evidence type="ECO:0000259" key="20">
    <source>
        <dbReference type="Pfam" id="PF00755"/>
    </source>
</evidence>
<keyword evidence="22" id="KW-1185">Reference proteome</keyword>
<evidence type="ECO:0000256" key="4">
    <source>
        <dbReference type="ARBA" id="ARBA00022448"/>
    </source>
</evidence>
<comment type="subcellular location">
    <subcellularLocation>
        <location evidence="2">Mitochondrion inner membrane</location>
        <topology evidence="2">Peripheral membrane protein</topology>
        <orientation evidence="2">Matrix side</orientation>
    </subcellularLocation>
    <subcellularLocation>
        <location evidence="1">Peroxisome</location>
    </subcellularLocation>
</comment>
<dbReference type="EC" id="2.3.1.7" evidence="16"/>
<comment type="caution">
    <text evidence="21">The sequence shown here is derived from an EMBL/GenBank/DDBJ whole genome shotgun (WGS) entry which is preliminary data.</text>
</comment>
<dbReference type="InterPro" id="IPR039551">
    <property type="entry name" value="Cho/carn_acyl_trans"/>
</dbReference>
<evidence type="ECO:0000256" key="16">
    <source>
        <dbReference type="ARBA" id="ARBA00066910"/>
    </source>
</evidence>
<keyword evidence="4" id="KW-0813">Transport</keyword>
<dbReference type="Gene3D" id="3.30.559.70">
    <property type="entry name" value="Choline/Carnitine o-acyltransferase, domain 2"/>
    <property type="match status" value="1"/>
</dbReference>
<evidence type="ECO:0000256" key="12">
    <source>
        <dbReference type="ARBA" id="ARBA00023140"/>
    </source>
</evidence>
<evidence type="ECO:0000256" key="19">
    <source>
        <dbReference type="RuleBase" id="RU003801"/>
    </source>
</evidence>
<evidence type="ECO:0000256" key="11">
    <source>
        <dbReference type="ARBA" id="ARBA00023136"/>
    </source>
</evidence>
<feature type="active site" description="Proton acceptor" evidence="18">
    <location>
        <position position="340"/>
    </location>
</feature>
<evidence type="ECO:0000256" key="1">
    <source>
        <dbReference type="ARBA" id="ARBA00004275"/>
    </source>
</evidence>
<evidence type="ECO:0000256" key="5">
    <source>
        <dbReference type="ARBA" id="ARBA00022679"/>
    </source>
</evidence>
<keyword evidence="8" id="KW-0809">Transit peptide</keyword>
<accession>A0A1Y1ZD39</accession>
<keyword evidence="10" id="KW-0496">Mitochondrion</keyword>
<evidence type="ECO:0000256" key="6">
    <source>
        <dbReference type="ARBA" id="ARBA00022792"/>
    </source>
</evidence>
<sequence length="626" mass="70816">MFAARSLVGKALKPQYKKCFSTLRPLAKQLSSLENTRMYQFQKSLPRLPVPALADTCSKYLRSVRPLLDDSEYAKTQTAVEEFQKSGVGAELQRRLEAKAADPNCVNWLEDWWNELAYMGYRDPLVPYVSYFFTYNDDPRRKNQVKRAASILTAAMEFRQQVITGELEPERTKAYAYCMDSYKYMFNACRIPKKPCDYEVTFDSHSNTHIAVVRKNKFYILDMFHNGQQLSSAEIESQLEKIIADAGTTKGPAIGVLTCDNRDVWSDARQLILKSAPENEELFEKLESATFLLCLDDTSPTNRDEHSRNCWGGDGRNRYFDKSLQFLVFENGKAGFMAEHSSMDGTPNARLNDYILSSIANGSVNYGSETVRQDLKAPEQLKFVLNDEALKVIKTSEESYDNMMAKQELSSLAYHGYGKNLIKKCRSSPDAFVQMIIQLAYYKMYGRSDATYEAATTRKYEHGRTETGRTVSIESAAFVKAMEDIDVPTEQKVALARAAMESHVKYLAAAAEGKGVDRHLFGLRLSLRSDEPKPSIFTDKGYTKSTHWNLSTSQLASEHFDNWGFGEVVPDGFGIGYIIKNNALHFNVTSLHLGSKTLNHLLAEAAEDMKQIFEEDLAKQAPKTKL</sequence>
<dbReference type="InterPro" id="IPR000542">
    <property type="entry name" value="Carn_acyl_trans"/>
</dbReference>
<dbReference type="PANTHER" id="PTHR22589">
    <property type="entry name" value="CARNITINE O-ACYLTRANSFERASE"/>
    <property type="match status" value="1"/>
</dbReference>
<organism evidence="21 22">
    <name type="scientific">Basidiobolus meristosporus CBS 931.73</name>
    <dbReference type="NCBI Taxonomy" id="1314790"/>
    <lineage>
        <taxon>Eukaryota</taxon>
        <taxon>Fungi</taxon>
        <taxon>Fungi incertae sedis</taxon>
        <taxon>Zoopagomycota</taxon>
        <taxon>Entomophthoromycotina</taxon>
        <taxon>Basidiobolomycetes</taxon>
        <taxon>Basidiobolales</taxon>
        <taxon>Basidiobolaceae</taxon>
        <taxon>Basidiobolus</taxon>
    </lineage>
</organism>
<name>A0A1Y1ZD39_9FUNG</name>
<dbReference type="Gene3D" id="3.30.559.10">
    <property type="entry name" value="Chloramphenicol acetyltransferase-like domain"/>
    <property type="match status" value="1"/>
</dbReference>
<dbReference type="InterPro" id="IPR023213">
    <property type="entry name" value="CAT-like_dom_sf"/>
</dbReference>